<evidence type="ECO:0000313" key="4">
    <source>
        <dbReference type="EMBL" id="SMO88286.1"/>
    </source>
</evidence>
<feature type="domain" description="PAS fold-4" evidence="3">
    <location>
        <begin position="37"/>
        <end position="143"/>
    </location>
</feature>
<dbReference type="InterPro" id="IPR013656">
    <property type="entry name" value="PAS_4"/>
</dbReference>
<dbReference type="EC" id="2.7.13.3" evidence="2"/>
<dbReference type="SUPFAM" id="SSF55785">
    <property type="entry name" value="PYP-like sensor domain (PAS domain)"/>
    <property type="match status" value="1"/>
</dbReference>
<accession>A0A521EWK5</accession>
<keyword evidence="5" id="KW-1185">Reference proteome</keyword>
<proteinExistence type="predicted"/>
<comment type="catalytic activity">
    <reaction evidence="1">
        <text>ATP + protein L-histidine = ADP + protein N-phospho-L-histidine.</text>
        <dbReference type="EC" id="2.7.13.3"/>
    </reaction>
</comment>
<evidence type="ECO:0000313" key="5">
    <source>
        <dbReference type="Proteomes" id="UP000320300"/>
    </source>
</evidence>
<dbReference type="InterPro" id="IPR035965">
    <property type="entry name" value="PAS-like_dom_sf"/>
</dbReference>
<dbReference type="Gene3D" id="1.10.287.130">
    <property type="match status" value="1"/>
</dbReference>
<dbReference type="SUPFAM" id="SSF47384">
    <property type="entry name" value="Homodimeric domain of signal transducing histidine kinase"/>
    <property type="match status" value="1"/>
</dbReference>
<dbReference type="AlphaFoldDB" id="A0A521EWK5"/>
<dbReference type="InterPro" id="IPR000014">
    <property type="entry name" value="PAS"/>
</dbReference>
<protein>
    <recommendedName>
        <fullName evidence="2">histidine kinase</fullName>
        <ecNumber evidence="2">2.7.13.3</ecNumber>
    </recommendedName>
</protein>
<reference evidence="4 5" key="1">
    <citation type="submission" date="2017-05" db="EMBL/GenBank/DDBJ databases">
        <authorList>
            <person name="Varghese N."/>
            <person name="Submissions S."/>
        </authorList>
    </citation>
    <scope>NUCLEOTIDE SEQUENCE [LARGE SCALE GENOMIC DNA]</scope>
    <source>
        <strain evidence="4 5">DSM 19036</strain>
    </source>
</reference>
<dbReference type="CDD" id="cd00082">
    <property type="entry name" value="HisKA"/>
    <property type="match status" value="1"/>
</dbReference>
<evidence type="ECO:0000256" key="2">
    <source>
        <dbReference type="ARBA" id="ARBA00012438"/>
    </source>
</evidence>
<evidence type="ECO:0000256" key="1">
    <source>
        <dbReference type="ARBA" id="ARBA00000085"/>
    </source>
</evidence>
<dbReference type="EMBL" id="FXTN01000009">
    <property type="protein sequence ID" value="SMO88286.1"/>
    <property type="molecule type" value="Genomic_DNA"/>
</dbReference>
<organism evidence="4 5">
    <name type="scientific">Pedobacter westerhofensis</name>
    <dbReference type="NCBI Taxonomy" id="425512"/>
    <lineage>
        <taxon>Bacteria</taxon>
        <taxon>Pseudomonadati</taxon>
        <taxon>Bacteroidota</taxon>
        <taxon>Sphingobacteriia</taxon>
        <taxon>Sphingobacteriales</taxon>
        <taxon>Sphingobacteriaceae</taxon>
        <taxon>Pedobacter</taxon>
    </lineage>
</organism>
<dbReference type="Proteomes" id="UP000320300">
    <property type="component" value="Unassembled WGS sequence"/>
</dbReference>
<sequence>MLIKHFSVKYVLQIANNYISIHFMPDFEETKKLLDDSTMYYLISVGMDSNYSYVNKRYQKIFHNVHGDLVGQHYSVTMHPDDTKICESVSEKAFGNPDQVFPAVIRKHDGQGGYITTKWEYKAIFDDNNVPTGMFCIGHDITELILNSSELKDTKESLTKTQDNLAQIYYIQSHVVRKPLANIMGLSILLETMENITPELKEVILMINNSANELDEVIRNIAAMQ</sequence>
<evidence type="ECO:0000259" key="3">
    <source>
        <dbReference type="Pfam" id="PF08448"/>
    </source>
</evidence>
<dbReference type="InterPro" id="IPR003661">
    <property type="entry name" value="HisK_dim/P_dom"/>
</dbReference>
<dbReference type="InterPro" id="IPR036097">
    <property type="entry name" value="HisK_dim/P_sf"/>
</dbReference>
<name>A0A521EWK5_9SPHI</name>
<gene>
    <name evidence="4" type="ORF">SAMN06265348_109224</name>
</gene>
<dbReference type="Pfam" id="PF08448">
    <property type="entry name" value="PAS_4"/>
    <property type="match status" value="1"/>
</dbReference>
<dbReference type="Gene3D" id="3.30.450.20">
    <property type="entry name" value="PAS domain"/>
    <property type="match status" value="1"/>
</dbReference>
<dbReference type="GO" id="GO:0000155">
    <property type="term" value="F:phosphorelay sensor kinase activity"/>
    <property type="evidence" value="ECO:0007669"/>
    <property type="project" value="InterPro"/>
</dbReference>
<dbReference type="NCBIfam" id="TIGR00229">
    <property type="entry name" value="sensory_box"/>
    <property type="match status" value="1"/>
</dbReference>